<dbReference type="InterPro" id="IPR009014">
    <property type="entry name" value="Transketo_C/PFOR_II"/>
</dbReference>
<keyword evidence="5" id="KW-1185">Reference proteome</keyword>
<dbReference type="FunFam" id="3.40.50.970:FF:000012">
    <property type="entry name" value="Pyruvate:ferredoxin (Flavodoxin) oxidoreductase"/>
    <property type="match status" value="1"/>
</dbReference>
<protein>
    <submittedName>
        <fullName evidence="4">Pyruvate oxidoreductase, alpha chain</fullName>
    </submittedName>
</protein>
<evidence type="ECO:0000259" key="3">
    <source>
        <dbReference type="Pfam" id="PF17147"/>
    </source>
</evidence>
<dbReference type="SUPFAM" id="SSF52518">
    <property type="entry name" value="Thiamin diphosphate-binding fold (THDP-binding)"/>
    <property type="match status" value="1"/>
</dbReference>
<dbReference type="GO" id="GO:0006979">
    <property type="term" value="P:response to oxidative stress"/>
    <property type="evidence" value="ECO:0007669"/>
    <property type="project" value="TreeGrafter"/>
</dbReference>
<evidence type="ECO:0000313" key="5">
    <source>
        <dbReference type="Proteomes" id="UP000218542"/>
    </source>
</evidence>
<proteinExistence type="predicted"/>
<dbReference type="AlphaFoldDB" id="A0A286TY40"/>
<dbReference type="InterPro" id="IPR050722">
    <property type="entry name" value="Pyruvate:ferred/Flavod_OxRd"/>
</dbReference>
<evidence type="ECO:0000256" key="1">
    <source>
        <dbReference type="ARBA" id="ARBA00023002"/>
    </source>
</evidence>
<dbReference type="InterPro" id="IPR002880">
    <property type="entry name" value="Pyrv_Fd/Flavodoxin_OxRdtase_N"/>
</dbReference>
<feature type="domain" description="Pyruvate:ferredoxin oxidoreductase core" evidence="3">
    <location>
        <begin position="262"/>
        <end position="363"/>
    </location>
</feature>
<dbReference type="RefSeq" id="WP_096894214.1">
    <property type="nucleotide sequence ID" value="NZ_BAOS01000014.1"/>
</dbReference>
<dbReference type="PANTHER" id="PTHR32154:SF0">
    <property type="entry name" value="PYRUVATE-FLAVODOXIN OXIDOREDUCTASE-RELATED"/>
    <property type="match status" value="1"/>
</dbReference>
<dbReference type="CDD" id="cd07034">
    <property type="entry name" value="TPP_PYR_PFOR_IOR-alpha_like"/>
    <property type="match status" value="1"/>
</dbReference>
<dbReference type="InterPro" id="IPR029061">
    <property type="entry name" value="THDP-binding"/>
</dbReference>
<organism evidence="4 5">
    <name type="scientific">Candidatus Scalindua japonica</name>
    <dbReference type="NCBI Taxonomy" id="1284222"/>
    <lineage>
        <taxon>Bacteria</taxon>
        <taxon>Pseudomonadati</taxon>
        <taxon>Planctomycetota</taxon>
        <taxon>Candidatus Brocadiia</taxon>
        <taxon>Candidatus Brocadiales</taxon>
        <taxon>Candidatus Scalinduaceae</taxon>
        <taxon>Candidatus Scalindua</taxon>
    </lineage>
</organism>
<dbReference type="Pfam" id="PF01855">
    <property type="entry name" value="POR_N"/>
    <property type="match status" value="1"/>
</dbReference>
<name>A0A286TY40_9BACT</name>
<reference evidence="5" key="1">
    <citation type="journal article" date="2017" name="Environ. Microbiol. Rep.">
        <title>Genetic Diversity of Marine Anaerobic Ammonium-Oxidizing Bacteria as Revealed by Genomic and Proteomic Analyses of 'Candidatus Scalindua japonica'.</title>
        <authorList>
            <person name="Oshiki M."/>
            <person name="Mizuto K."/>
            <person name="Kimura Z."/>
            <person name="Kindaichi T."/>
            <person name="Satoh H."/>
            <person name="Okabe S."/>
        </authorList>
    </citation>
    <scope>NUCLEOTIDE SEQUENCE [LARGE SCALE GENOMIC DNA]</scope>
    <source>
        <strain evidence="5">husup-a2</strain>
    </source>
</reference>
<evidence type="ECO:0000313" key="4">
    <source>
        <dbReference type="EMBL" id="GAX60819.1"/>
    </source>
</evidence>
<accession>A0A286TY40</accession>
<keyword evidence="4" id="KW-0670">Pyruvate</keyword>
<dbReference type="SUPFAM" id="SSF52922">
    <property type="entry name" value="TK C-terminal domain-like"/>
    <property type="match status" value="1"/>
</dbReference>
<dbReference type="PANTHER" id="PTHR32154">
    <property type="entry name" value="PYRUVATE-FLAVODOXIN OXIDOREDUCTASE-RELATED"/>
    <property type="match status" value="1"/>
</dbReference>
<dbReference type="EMBL" id="BAOS01000014">
    <property type="protein sequence ID" value="GAX60819.1"/>
    <property type="molecule type" value="Genomic_DNA"/>
</dbReference>
<evidence type="ECO:0000259" key="2">
    <source>
        <dbReference type="Pfam" id="PF01855"/>
    </source>
</evidence>
<dbReference type="Gene3D" id="3.40.50.920">
    <property type="match status" value="1"/>
</dbReference>
<feature type="domain" description="Pyruvate flavodoxin/ferredoxin oxidoreductase pyrimidine binding" evidence="2">
    <location>
        <begin position="15"/>
        <end position="236"/>
    </location>
</feature>
<dbReference type="Proteomes" id="UP000218542">
    <property type="component" value="Unassembled WGS sequence"/>
</dbReference>
<keyword evidence="1" id="KW-0560">Oxidoreductase</keyword>
<dbReference type="GO" id="GO:0016491">
    <property type="term" value="F:oxidoreductase activity"/>
    <property type="evidence" value="ECO:0007669"/>
    <property type="project" value="UniProtKB-KW"/>
</dbReference>
<dbReference type="OrthoDB" id="9794954at2"/>
<dbReference type="Pfam" id="PF17147">
    <property type="entry name" value="PFOR_II"/>
    <property type="match status" value="1"/>
</dbReference>
<dbReference type="Gene3D" id="3.40.50.970">
    <property type="match status" value="1"/>
</dbReference>
<comment type="caution">
    <text evidence="4">The sequence shown here is derived from an EMBL/GenBank/DDBJ whole genome shotgun (WGS) entry which is preliminary data.</text>
</comment>
<dbReference type="InterPro" id="IPR033412">
    <property type="entry name" value="PFOR_II"/>
</dbReference>
<sequence length="407" mass="45398">MVKEMLTGNLAAAWGARLAEVDYVPAFPITPQTEIIESLSKWINNGVMNAKFTNMDSEHSMITAAGTAAATGARVFSATSSQGLLYGFEMLYNIAGWRVPLVLINVSRAISAPITLEPDHNDILSARDTGIIQIHVETCQEILDTILMAYRISEDERVLLPVLINMDGFYLSFTREPVLIHDSNEIRKFLPEYHPKHAFFKASKPMAQGVAVLGGSAYSYFKYQLHLASLNAIEVYKEVANDFKEIFGRSYPAVEAFMMEGAEYVLVMSNSFAIKGKAAVKSFREKGLRVGLLRLRLIRPFPKTELRLFLNGKKAVAVIDQNISPGSGGIFFNDISETLYHEKQRPDVLLSFIGGLGGKDISLVEFRYIIDEMKKSVETGIIPETQLLYTEKDLRQIDKLQKIAGKI</sequence>
<gene>
    <name evidence="4" type="ORF">SCALIN_C14_0085</name>
</gene>